<reference evidence="3 4" key="1">
    <citation type="submission" date="2025-05" db="UniProtKB">
        <authorList>
            <consortium name="RefSeq"/>
        </authorList>
    </citation>
    <scope>IDENTIFICATION</scope>
</reference>
<feature type="compositionally biased region" description="Low complexity" evidence="1">
    <location>
        <begin position="1"/>
        <end position="14"/>
    </location>
</feature>
<feature type="region of interest" description="Disordered" evidence="1">
    <location>
        <begin position="132"/>
        <end position="155"/>
    </location>
</feature>
<dbReference type="RefSeq" id="XP_072805067.1">
    <property type="nucleotide sequence ID" value="XM_072948966.1"/>
</dbReference>
<evidence type="ECO:0000313" key="6">
    <source>
        <dbReference type="RefSeq" id="XP_072805068.1"/>
    </source>
</evidence>
<evidence type="ECO:0000313" key="8">
    <source>
        <dbReference type="RefSeq" id="XP_072805070.1"/>
    </source>
</evidence>
<name>A0ABM5C8U3_VICPA</name>
<organism evidence="2 5">
    <name type="scientific">Vicugna pacos</name>
    <name type="common">Alpaca</name>
    <name type="synonym">Lama pacos</name>
    <dbReference type="NCBI Taxonomy" id="30538"/>
    <lineage>
        <taxon>Eukaryota</taxon>
        <taxon>Metazoa</taxon>
        <taxon>Chordata</taxon>
        <taxon>Craniata</taxon>
        <taxon>Vertebrata</taxon>
        <taxon>Euteleostomi</taxon>
        <taxon>Mammalia</taxon>
        <taxon>Eutheria</taxon>
        <taxon>Laurasiatheria</taxon>
        <taxon>Artiodactyla</taxon>
        <taxon>Tylopoda</taxon>
        <taxon>Camelidae</taxon>
        <taxon>Vicugna</taxon>
    </lineage>
</organism>
<protein>
    <submittedName>
        <fullName evidence="3 4">Uncharacterized protein</fullName>
    </submittedName>
</protein>
<gene>
    <name evidence="3 4 5" type="primary">LOC140688975</name>
    <name evidence="6 7 8" type="synonym">LOC140688977</name>
</gene>
<accession>A0ABM5C8U3</accession>
<dbReference type="GeneID" id="140688975"/>
<keyword evidence="2" id="KW-1185">Reference proteome</keyword>
<dbReference type="RefSeq" id="XP_072805069.1">
    <property type="nucleotide sequence ID" value="XM_072948968.1"/>
</dbReference>
<dbReference type="RefSeq" id="XP_072805070.1">
    <property type="nucleotide sequence ID" value="XM_072948969.1"/>
</dbReference>
<dbReference type="RefSeq" id="XP_072805068.1">
    <property type="nucleotide sequence ID" value="XM_072948967.1"/>
</dbReference>
<dbReference type="Proteomes" id="UP001652581">
    <property type="component" value="Chromosome 24"/>
</dbReference>
<evidence type="ECO:0000313" key="2">
    <source>
        <dbReference type="Proteomes" id="UP001652581"/>
    </source>
</evidence>
<dbReference type="RefSeq" id="XP_072805065.1">
    <property type="nucleotide sequence ID" value="XM_072948964.1"/>
</dbReference>
<evidence type="ECO:0000313" key="3">
    <source>
        <dbReference type="RefSeq" id="XP_072805065.1"/>
    </source>
</evidence>
<feature type="region of interest" description="Disordered" evidence="1">
    <location>
        <begin position="182"/>
        <end position="218"/>
    </location>
</feature>
<feature type="region of interest" description="Disordered" evidence="1">
    <location>
        <begin position="1"/>
        <end position="30"/>
    </location>
</feature>
<sequence>MSALASSPATTSSPSPTPPEEEGLSSETSEPLLLRRACFWGSRSLQKAEEANFSSPGWKRRSCHCRREAWTHLRLCPALTMRPLPQAARWGPCTGPVSAMTLPSSKPCWTMESPQRRPPRWTAIGGPCASGESSDQLLRGPGPGAPGPAGTNRNAWLPSSWQLRRTGALKVKRLAQGHQLLLTSSQATREERGPRGLLGLYRPESASPLASQLLQPSS</sequence>
<evidence type="ECO:0000313" key="4">
    <source>
        <dbReference type="RefSeq" id="XP_072805066.1"/>
    </source>
</evidence>
<proteinExistence type="predicted"/>
<evidence type="ECO:0000313" key="7">
    <source>
        <dbReference type="RefSeq" id="XP_072805069.1"/>
    </source>
</evidence>
<dbReference type="RefSeq" id="XP_072805066.1">
    <property type="nucleotide sequence ID" value="XM_072948965.1"/>
</dbReference>
<evidence type="ECO:0000313" key="5">
    <source>
        <dbReference type="RefSeq" id="XP_072805067.1"/>
    </source>
</evidence>
<feature type="compositionally biased region" description="Low complexity" evidence="1">
    <location>
        <begin position="205"/>
        <end position="218"/>
    </location>
</feature>
<evidence type="ECO:0000256" key="1">
    <source>
        <dbReference type="SAM" id="MobiDB-lite"/>
    </source>
</evidence>